<dbReference type="PROSITE" id="PS51257">
    <property type="entry name" value="PROKAR_LIPOPROTEIN"/>
    <property type="match status" value="1"/>
</dbReference>
<proteinExistence type="predicted"/>
<protein>
    <recommendedName>
        <fullName evidence="4">DUF4825 domain-containing protein</fullName>
    </recommendedName>
</protein>
<comment type="caution">
    <text evidence="2">The sequence shown here is derived from an EMBL/GenBank/DDBJ whole genome shotgun (WGS) entry which is preliminary data.</text>
</comment>
<evidence type="ECO:0008006" key="4">
    <source>
        <dbReference type="Google" id="ProtNLM"/>
    </source>
</evidence>
<dbReference type="Proteomes" id="UP000273083">
    <property type="component" value="Unassembled WGS sequence"/>
</dbReference>
<reference evidence="2 3" key="1">
    <citation type="submission" date="2018-11" db="EMBL/GenBank/DDBJ databases">
        <title>Genomic Encyclopedia of Type Strains, Phase IV (KMG-IV): sequencing the most valuable type-strain genomes for metagenomic binning, comparative biology and taxonomic classification.</title>
        <authorList>
            <person name="Goeker M."/>
        </authorList>
    </citation>
    <scope>NUCLEOTIDE SEQUENCE [LARGE SCALE GENOMIC DNA]</scope>
    <source>
        <strain evidence="2 3">DSM 26537</strain>
    </source>
</reference>
<keyword evidence="3" id="KW-1185">Reference proteome</keyword>
<dbReference type="EMBL" id="RJVG01000009">
    <property type="protein sequence ID" value="ROR25841.1"/>
    <property type="molecule type" value="Genomic_DNA"/>
</dbReference>
<keyword evidence="1" id="KW-0732">Signal</keyword>
<dbReference type="RefSeq" id="WP_123610206.1">
    <property type="nucleotide sequence ID" value="NZ_RJVG01000009.1"/>
</dbReference>
<evidence type="ECO:0000313" key="2">
    <source>
        <dbReference type="EMBL" id="ROR25841.1"/>
    </source>
</evidence>
<evidence type="ECO:0000256" key="1">
    <source>
        <dbReference type="SAM" id="SignalP"/>
    </source>
</evidence>
<gene>
    <name evidence="2" type="ORF">EDD66_10951</name>
</gene>
<feature type="signal peptide" evidence="1">
    <location>
        <begin position="1"/>
        <end position="25"/>
    </location>
</feature>
<sequence length="166" mass="19144">MGSRKSLTLILSLAFVLFILSGCQNQNKHDSTEIQDNQGESDNVAIKEIGYIYNFNTKDMNFDFDSIEWITVDNPDRIKDLKLDIDTDLTNGFYINNPETDTRNYSIRDNAVYEIIDWNNSDYGKPTKVSLDDFITHLDSFIDYTPPFWIVSEGDEVISISEQYTP</sequence>
<organism evidence="2 3">
    <name type="scientific">Mobilisporobacter senegalensis</name>
    <dbReference type="NCBI Taxonomy" id="1329262"/>
    <lineage>
        <taxon>Bacteria</taxon>
        <taxon>Bacillati</taxon>
        <taxon>Bacillota</taxon>
        <taxon>Clostridia</taxon>
        <taxon>Lachnospirales</taxon>
        <taxon>Lachnospiraceae</taxon>
        <taxon>Mobilisporobacter</taxon>
    </lineage>
</organism>
<name>A0A3N1XI70_9FIRM</name>
<accession>A0A3N1XI70</accession>
<dbReference type="AlphaFoldDB" id="A0A3N1XI70"/>
<evidence type="ECO:0000313" key="3">
    <source>
        <dbReference type="Proteomes" id="UP000273083"/>
    </source>
</evidence>
<feature type="chain" id="PRO_5039486236" description="DUF4825 domain-containing protein" evidence="1">
    <location>
        <begin position="26"/>
        <end position="166"/>
    </location>
</feature>